<comment type="similarity">
    <text evidence="1">Belongs to the ETF beta-subunit/FixA family.</text>
</comment>
<keyword evidence="2" id="KW-0813">Transport</keyword>
<organism evidence="5 6">
    <name type="scientific">Borborobacter arsenicus</name>
    <dbReference type="NCBI Taxonomy" id="1851146"/>
    <lineage>
        <taxon>Bacteria</taxon>
        <taxon>Pseudomonadati</taxon>
        <taxon>Pseudomonadota</taxon>
        <taxon>Alphaproteobacteria</taxon>
        <taxon>Hyphomicrobiales</taxon>
        <taxon>Phyllobacteriaceae</taxon>
        <taxon>Borborobacter</taxon>
    </lineage>
</organism>
<sequence>MHIAVILRLNPVLTDELELTEGGKDIDREWIGFELNPMDDQALEQSVLLKEAHGAKVTAIAAEAEGGERLLRTALARGVDDVLLISNKKDDDAPPPSSRARTPLLVEAIKQVKPDLVITGILSTDDLYGELAPQLAACLNWPQASAVSDVRLDGMVLTVRQEYAGGMAALIEMDLPAVIGLQTAASPPRYVAGSKLRDLLNTKVPEMEASAEFAEDLSEATTLNLPDTSGGAEMIEGDAKSVAARIHEILMERGLV</sequence>
<dbReference type="SMART" id="SM00893">
    <property type="entry name" value="ETF"/>
    <property type="match status" value="1"/>
</dbReference>
<keyword evidence="3" id="KW-0249">Electron transport</keyword>
<dbReference type="InterPro" id="IPR012255">
    <property type="entry name" value="ETF_b"/>
</dbReference>
<dbReference type="GO" id="GO:0009055">
    <property type="term" value="F:electron transfer activity"/>
    <property type="evidence" value="ECO:0007669"/>
    <property type="project" value="InterPro"/>
</dbReference>
<name>A0A432VBE5_9HYPH</name>
<protein>
    <submittedName>
        <fullName evidence="5">Electron transfer flavoprotein subunit beta/FixA family protein</fullName>
    </submittedName>
</protein>
<dbReference type="InterPro" id="IPR014730">
    <property type="entry name" value="ETF_a/b_N"/>
</dbReference>
<evidence type="ECO:0000313" key="5">
    <source>
        <dbReference type="EMBL" id="RUM99490.1"/>
    </source>
</evidence>
<comment type="caution">
    <text evidence="5">The sequence shown here is derived from an EMBL/GenBank/DDBJ whole genome shotgun (WGS) entry which is preliminary data.</text>
</comment>
<dbReference type="Pfam" id="PF01012">
    <property type="entry name" value="ETF"/>
    <property type="match status" value="1"/>
</dbReference>
<dbReference type="SUPFAM" id="SSF52402">
    <property type="entry name" value="Adenine nucleotide alpha hydrolases-like"/>
    <property type="match status" value="1"/>
</dbReference>
<gene>
    <name evidence="5" type="ORF">EET67_00845</name>
</gene>
<feature type="domain" description="Electron transfer flavoprotein alpha/beta-subunit N-terminal" evidence="4">
    <location>
        <begin position="23"/>
        <end position="216"/>
    </location>
</feature>
<dbReference type="AlphaFoldDB" id="A0A432VBE5"/>
<dbReference type="RefSeq" id="WP_128625730.1">
    <property type="nucleotide sequence ID" value="NZ_RKST01000001.1"/>
</dbReference>
<evidence type="ECO:0000256" key="3">
    <source>
        <dbReference type="ARBA" id="ARBA00022982"/>
    </source>
</evidence>
<dbReference type="Proteomes" id="UP000281647">
    <property type="component" value="Unassembled WGS sequence"/>
</dbReference>
<evidence type="ECO:0000256" key="1">
    <source>
        <dbReference type="ARBA" id="ARBA00007557"/>
    </source>
</evidence>
<evidence type="ECO:0000259" key="4">
    <source>
        <dbReference type="SMART" id="SM00893"/>
    </source>
</evidence>
<dbReference type="OrthoDB" id="9804960at2"/>
<dbReference type="Gene3D" id="3.40.50.620">
    <property type="entry name" value="HUPs"/>
    <property type="match status" value="1"/>
</dbReference>
<reference evidence="5 6" key="1">
    <citation type="submission" date="2018-11" db="EMBL/GenBank/DDBJ databases">
        <title>Pseudaminobacter arsenicus sp. nov., an arsenic-resistant bacterium isolated from arsenic-rich aquifers.</title>
        <authorList>
            <person name="Mu Y."/>
        </authorList>
    </citation>
    <scope>NUCLEOTIDE SEQUENCE [LARGE SCALE GENOMIC DNA]</scope>
    <source>
        <strain evidence="5 6">CB3</strain>
    </source>
</reference>
<keyword evidence="6" id="KW-1185">Reference proteome</keyword>
<dbReference type="PANTHER" id="PTHR21294">
    <property type="entry name" value="ELECTRON TRANSFER FLAVOPROTEIN BETA-SUBUNIT"/>
    <property type="match status" value="1"/>
</dbReference>
<evidence type="ECO:0000256" key="2">
    <source>
        <dbReference type="ARBA" id="ARBA00022448"/>
    </source>
</evidence>
<dbReference type="EMBL" id="RKST01000001">
    <property type="protein sequence ID" value="RUM99490.1"/>
    <property type="molecule type" value="Genomic_DNA"/>
</dbReference>
<proteinExistence type="inferred from homology"/>
<dbReference type="PANTHER" id="PTHR21294:SF8">
    <property type="entry name" value="ELECTRON TRANSFER FLAVOPROTEIN SUBUNIT BETA"/>
    <property type="match status" value="1"/>
</dbReference>
<dbReference type="InterPro" id="IPR014729">
    <property type="entry name" value="Rossmann-like_a/b/a_fold"/>
</dbReference>
<evidence type="ECO:0000313" key="6">
    <source>
        <dbReference type="Proteomes" id="UP000281647"/>
    </source>
</evidence>
<accession>A0A432VBE5</accession>